<dbReference type="AlphaFoldDB" id="A0A1H3EZS3"/>
<keyword evidence="4" id="KW-1185">Reference proteome</keyword>
<dbReference type="Pfam" id="PF20250">
    <property type="entry name" value="FapA_N"/>
    <property type="match status" value="1"/>
</dbReference>
<evidence type="ECO:0000259" key="2">
    <source>
        <dbReference type="Pfam" id="PF20250"/>
    </source>
</evidence>
<dbReference type="InterPro" id="IPR046865">
    <property type="entry name" value="FapA_b_solenoid"/>
</dbReference>
<dbReference type="PANTHER" id="PTHR38032:SF1">
    <property type="entry name" value="RNA-BINDING PROTEIN KHPB N-TERMINAL DOMAIN-CONTAINING PROTEIN"/>
    <property type="match status" value="1"/>
</dbReference>
<accession>A0A1H3EZS3</accession>
<dbReference type="InterPro" id="IPR046866">
    <property type="entry name" value="FapA_N"/>
</dbReference>
<dbReference type="RefSeq" id="WP_074714885.1">
    <property type="nucleotide sequence ID" value="NZ_FNPG01000004.1"/>
</dbReference>
<dbReference type="Proteomes" id="UP000183918">
    <property type="component" value="Unassembled WGS sequence"/>
</dbReference>
<keyword evidence="1" id="KW-0175">Coiled coil</keyword>
<dbReference type="PANTHER" id="PTHR38032">
    <property type="entry name" value="POLYMERASE-RELATED"/>
    <property type="match status" value="1"/>
</dbReference>
<dbReference type="EMBL" id="FNPG01000004">
    <property type="protein sequence ID" value="SDX84100.1"/>
    <property type="molecule type" value="Genomic_DNA"/>
</dbReference>
<evidence type="ECO:0000313" key="4">
    <source>
        <dbReference type="Proteomes" id="UP000183918"/>
    </source>
</evidence>
<feature type="coiled-coil region" evidence="1">
    <location>
        <begin position="460"/>
        <end position="487"/>
    </location>
</feature>
<reference evidence="3 4" key="1">
    <citation type="submission" date="2016-10" db="EMBL/GenBank/DDBJ databases">
        <authorList>
            <person name="de Groot N.N."/>
        </authorList>
    </citation>
    <scope>NUCLEOTIDE SEQUENCE [LARGE SCALE GENOMIC DNA]</scope>
    <source>
        <strain evidence="3 4">DSM 14045</strain>
    </source>
</reference>
<dbReference type="InterPro" id="IPR005646">
    <property type="entry name" value="FapA"/>
</dbReference>
<evidence type="ECO:0000256" key="1">
    <source>
        <dbReference type="SAM" id="Coils"/>
    </source>
</evidence>
<feature type="domain" description="Flagellar Assembly Protein A N-terminal region" evidence="2">
    <location>
        <begin position="81"/>
        <end position="249"/>
    </location>
</feature>
<gene>
    <name evidence="3" type="ORF">SAMN02910414_00071</name>
</gene>
<name>A0A1H3EZS3_9FIRM</name>
<dbReference type="Pfam" id="PF03961">
    <property type="entry name" value="FapA"/>
    <property type="match status" value="1"/>
</dbReference>
<organism evidence="3 4">
    <name type="scientific">Lachnobacterium bovis DSM 14045</name>
    <dbReference type="NCBI Taxonomy" id="1122142"/>
    <lineage>
        <taxon>Bacteria</taxon>
        <taxon>Bacillati</taxon>
        <taxon>Bacillota</taxon>
        <taxon>Clostridia</taxon>
        <taxon>Lachnospirales</taxon>
        <taxon>Lachnospiraceae</taxon>
        <taxon>Lachnobacterium</taxon>
    </lineage>
</organism>
<dbReference type="STRING" id="1122142.SAMN02910414_00071"/>
<protein>
    <recommendedName>
        <fullName evidence="2">Flagellar Assembly Protein A N-terminal region domain-containing protein</fullName>
    </recommendedName>
</protein>
<proteinExistence type="predicted"/>
<dbReference type="OrthoDB" id="9816426at2"/>
<sequence length="532" mass="58046">MKNQKFEIVVQDKIAYLKVIPPENAGKRVDVQQVVYFLSHENLNEYNLKELTSVVNDATDEKLVKLGATEKEIFDEYVDCDIAFDKMSAKCIFFPGTESGKKLTKKMVLDALSNSKVCYGILEDEIDLSLQNKMFFNEVVLAKGKELEEGKNGEVKYFFNTNPSHRPRTKPDGSVDYKNLDTISQAKKGDVVAEIIKEEEGKPGINVLGEEKAPKAVNPATVVAGNGVTFNETGDKLIAEFTGHISLDKGAVVMSEVYEVASDVDNSTGNLSYAGSVTIKGNVTSGFSVTANGNIEIEGMVEDAFIEATGQVIIKGGIVGKGKGVIKSGENVIVKYIESAKVIAKGYIETDIILNSDVSAGIDVRVAGKKGIINGGVVRAGRYVDANGIGTSMGSPTTIMVGIDPKKREEMSRLTQELVDKSEELEKIKVTVTNFSSRIKKGENFPKDKILYVQKLALIYKEQQKALVPMKEQLEKLKAELKEADKSYVVVSGDVQPGTIIIISDLKYTVRSSTAHSKFVKRDGEVRIAGIE</sequence>
<evidence type="ECO:0000313" key="3">
    <source>
        <dbReference type="EMBL" id="SDX84100.1"/>
    </source>
</evidence>